<feature type="compositionally biased region" description="Basic residues" evidence="1">
    <location>
        <begin position="61"/>
        <end position="75"/>
    </location>
</feature>
<feature type="region of interest" description="Disordered" evidence="1">
    <location>
        <begin position="25"/>
        <end position="75"/>
    </location>
</feature>
<comment type="caution">
    <text evidence="2">The sequence shown here is derived from an EMBL/GenBank/DDBJ whole genome shotgun (WGS) entry which is preliminary data.</text>
</comment>
<dbReference type="Proteomes" id="UP000838756">
    <property type="component" value="Unassembled WGS sequence"/>
</dbReference>
<evidence type="ECO:0000313" key="3">
    <source>
        <dbReference type="Proteomes" id="UP000838756"/>
    </source>
</evidence>
<dbReference type="AlphaFoldDB" id="A0A8S4QSW4"/>
<feature type="compositionally biased region" description="Basic residues" evidence="1">
    <location>
        <begin position="27"/>
        <end position="37"/>
    </location>
</feature>
<protein>
    <submittedName>
        <fullName evidence="2">Jg17700 protein</fullName>
    </submittedName>
</protein>
<evidence type="ECO:0000256" key="1">
    <source>
        <dbReference type="SAM" id="MobiDB-lite"/>
    </source>
</evidence>
<dbReference type="EMBL" id="CAKXAJ010018680">
    <property type="protein sequence ID" value="CAH2217866.1"/>
    <property type="molecule type" value="Genomic_DNA"/>
</dbReference>
<name>A0A8S4QSW4_9NEOP</name>
<reference evidence="2" key="1">
    <citation type="submission" date="2022-03" db="EMBL/GenBank/DDBJ databases">
        <authorList>
            <person name="Lindestad O."/>
        </authorList>
    </citation>
    <scope>NUCLEOTIDE SEQUENCE</scope>
</reference>
<keyword evidence="3" id="KW-1185">Reference proteome</keyword>
<organism evidence="2 3">
    <name type="scientific">Pararge aegeria aegeria</name>
    <dbReference type="NCBI Taxonomy" id="348720"/>
    <lineage>
        <taxon>Eukaryota</taxon>
        <taxon>Metazoa</taxon>
        <taxon>Ecdysozoa</taxon>
        <taxon>Arthropoda</taxon>
        <taxon>Hexapoda</taxon>
        <taxon>Insecta</taxon>
        <taxon>Pterygota</taxon>
        <taxon>Neoptera</taxon>
        <taxon>Endopterygota</taxon>
        <taxon>Lepidoptera</taxon>
        <taxon>Glossata</taxon>
        <taxon>Ditrysia</taxon>
        <taxon>Papilionoidea</taxon>
        <taxon>Nymphalidae</taxon>
        <taxon>Satyrinae</taxon>
        <taxon>Satyrini</taxon>
        <taxon>Parargina</taxon>
        <taxon>Pararge</taxon>
    </lineage>
</organism>
<accession>A0A8S4QSW4</accession>
<evidence type="ECO:0000313" key="2">
    <source>
        <dbReference type="EMBL" id="CAH2217866.1"/>
    </source>
</evidence>
<feature type="compositionally biased region" description="Polar residues" evidence="1">
    <location>
        <begin position="49"/>
        <end position="60"/>
    </location>
</feature>
<sequence>MSSICVKIASWGGLRCVQTLIGEQKKMVRNQKKKRTRSGPVDETDKNFPSKNQQFAQNKTSAKKKKHQHGRPGFQ</sequence>
<gene>
    <name evidence="2" type="primary">jg17700</name>
    <name evidence="2" type="ORF">PAEG_LOCUS5743</name>
</gene>
<proteinExistence type="predicted"/>